<proteinExistence type="predicted"/>
<dbReference type="SUPFAM" id="SSF46785">
    <property type="entry name" value="Winged helix' DNA-binding domain"/>
    <property type="match status" value="1"/>
</dbReference>
<dbReference type="SMART" id="SM00344">
    <property type="entry name" value="HTH_ASNC"/>
    <property type="match status" value="1"/>
</dbReference>
<dbReference type="InterPro" id="IPR019888">
    <property type="entry name" value="Tscrpt_reg_AsnC-like"/>
</dbReference>
<dbReference type="InterPro" id="IPR036388">
    <property type="entry name" value="WH-like_DNA-bd_sf"/>
</dbReference>
<dbReference type="PANTHER" id="PTHR30154">
    <property type="entry name" value="LEUCINE-RESPONSIVE REGULATORY PROTEIN"/>
    <property type="match status" value="1"/>
</dbReference>
<dbReference type="PROSITE" id="PS50956">
    <property type="entry name" value="HTH_ASNC_2"/>
    <property type="match status" value="1"/>
</dbReference>
<dbReference type="EMBL" id="SMTK01000001">
    <property type="protein sequence ID" value="TDK27649.1"/>
    <property type="molecule type" value="Genomic_DNA"/>
</dbReference>
<feature type="domain" description="HTH asnC-type" evidence="4">
    <location>
        <begin position="3"/>
        <end position="64"/>
    </location>
</feature>
<dbReference type="SUPFAM" id="SSF54909">
    <property type="entry name" value="Dimeric alpha+beta barrel"/>
    <property type="match status" value="1"/>
</dbReference>
<comment type="caution">
    <text evidence="5">The sequence shown here is derived from an EMBL/GenBank/DDBJ whole genome shotgun (WGS) entry which is preliminary data.</text>
</comment>
<evidence type="ECO:0000313" key="5">
    <source>
        <dbReference type="EMBL" id="TDK27649.1"/>
    </source>
</evidence>
<dbReference type="Proteomes" id="UP000295411">
    <property type="component" value="Unassembled WGS sequence"/>
</dbReference>
<organism evidence="5 6">
    <name type="scientific">Arthrobacter crusticola</name>
    <dbReference type="NCBI Taxonomy" id="2547960"/>
    <lineage>
        <taxon>Bacteria</taxon>
        <taxon>Bacillati</taxon>
        <taxon>Actinomycetota</taxon>
        <taxon>Actinomycetes</taxon>
        <taxon>Micrococcales</taxon>
        <taxon>Micrococcaceae</taxon>
        <taxon>Arthrobacter</taxon>
    </lineage>
</organism>
<dbReference type="RefSeq" id="WP_133402080.1">
    <property type="nucleotide sequence ID" value="NZ_SMTK01000001.1"/>
</dbReference>
<dbReference type="GO" id="GO:0043565">
    <property type="term" value="F:sequence-specific DNA binding"/>
    <property type="evidence" value="ECO:0007669"/>
    <property type="project" value="InterPro"/>
</dbReference>
<dbReference type="InterPro" id="IPR000485">
    <property type="entry name" value="AsnC-type_HTH_dom"/>
</dbReference>
<keyword evidence="3" id="KW-0804">Transcription</keyword>
<dbReference type="GO" id="GO:0043200">
    <property type="term" value="P:response to amino acid"/>
    <property type="evidence" value="ECO:0007669"/>
    <property type="project" value="TreeGrafter"/>
</dbReference>
<sequence length="166" mass="17679">MEIDRLDVRIADLFADNPRISVLEASRVLGVARATVSARLERMQRSGVINGWGPRIDPGSMGYGVTAFCSLIIHQDSGHDAVAEALAEIPEIQELHTVSGESDLLARVTARSNADLQRVIDAIIATRTVIRSSSVIVLNTHFEARTLPLMRAAASGGPAAGVGDLL</sequence>
<dbReference type="InterPro" id="IPR011008">
    <property type="entry name" value="Dimeric_a/b-barrel"/>
</dbReference>
<dbReference type="Pfam" id="PF01037">
    <property type="entry name" value="AsnC_trans_reg"/>
    <property type="match status" value="1"/>
</dbReference>
<name>A0A4R5U1Y4_9MICC</name>
<dbReference type="PANTHER" id="PTHR30154:SF34">
    <property type="entry name" value="TRANSCRIPTIONAL REGULATOR AZLB"/>
    <property type="match status" value="1"/>
</dbReference>
<dbReference type="Gene3D" id="1.10.10.10">
    <property type="entry name" value="Winged helix-like DNA-binding domain superfamily/Winged helix DNA-binding domain"/>
    <property type="match status" value="1"/>
</dbReference>
<reference evidence="5 6" key="1">
    <citation type="submission" date="2019-03" db="EMBL/GenBank/DDBJ databases">
        <title>Arthrobacter sp. nov., an bacterium isolated from biocrust in Mu Us Desert.</title>
        <authorList>
            <person name="Lixiong L."/>
        </authorList>
    </citation>
    <scope>NUCLEOTIDE SEQUENCE [LARGE SCALE GENOMIC DNA]</scope>
    <source>
        <strain evidence="5 6">SLN-3</strain>
    </source>
</reference>
<dbReference type="PRINTS" id="PR00033">
    <property type="entry name" value="HTHASNC"/>
</dbReference>
<dbReference type="GO" id="GO:0005829">
    <property type="term" value="C:cytosol"/>
    <property type="evidence" value="ECO:0007669"/>
    <property type="project" value="TreeGrafter"/>
</dbReference>
<keyword evidence="6" id="KW-1185">Reference proteome</keyword>
<evidence type="ECO:0000256" key="1">
    <source>
        <dbReference type="ARBA" id="ARBA00023015"/>
    </source>
</evidence>
<dbReference type="Gene3D" id="3.30.70.920">
    <property type="match status" value="1"/>
</dbReference>
<keyword evidence="1" id="KW-0805">Transcription regulation</keyword>
<evidence type="ECO:0000313" key="6">
    <source>
        <dbReference type="Proteomes" id="UP000295411"/>
    </source>
</evidence>
<accession>A0A4R5U1Y4</accession>
<dbReference type="InterPro" id="IPR036390">
    <property type="entry name" value="WH_DNA-bd_sf"/>
</dbReference>
<dbReference type="Pfam" id="PF13412">
    <property type="entry name" value="HTH_24"/>
    <property type="match status" value="1"/>
</dbReference>
<protein>
    <submittedName>
        <fullName evidence="5">Lrp/AsnC family transcriptional regulator</fullName>
    </submittedName>
</protein>
<gene>
    <name evidence="5" type="ORF">E2F48_00445</name>
</gene>
<dbReference type="InterPro" id="IPR019887">
    <property type="entry name" value="Tscrpt_reg_AsnC/Lrp_C"/>
</dbReference>
<evidence type="ECO:0000259" key="4">
    <source>
        <dbReference type="PROSITE" id="PS50956"/>
    </source>
</evidence>
<dbReference type="AlphaFoldDB" id="A0A4R5U1Y4"/>
<dbReference type="OrthoDB" id="9809462at2"/>
<evidence type="ECO:0000256" key="2">
    <source>
        <dbReference type="ARBA" id="ARBA00023125"/>
    </source>
</evidence>
<keyword evidence="2" id="KW-0238">DNA-binding</keyword>
<evidence type="ECO:0000256" key="3">
    <source>
        <dbReference type="ARBA" id="ARBA00023163"/>
    </source>
</evidence>